<dbReference type="PANTHER" id="PTHR10492">
    <property type="match status" value="1"/>
</dbReference>
<dbReference type="Proteomes" id="UP000691718">
    <property type="component" value="Unassembled WGS sequence"/>
</dbReference>
<keyword evidence="1" id="KW-0227">DNA damage</keyword>
<dbReference type="OrthoDB" id="272985at2759"/>
<evidence type="ECO:0000313" key="3">
    <source>
        <dbReference type="EMBL" id="CAG5058230.1"/>
    </source>
</evidence>
<evidence type="ECO:0000313" key="4">
    <source>
        <dbReference type="Proteomes" id="UP000691718"/>
    </source>
</evidence>
<gene>
    <name evidence="3" type="ORF">PAPOLLO_LOCUS27492</name>
</gene>
<reference evidence="3" key="1">
    <citation type="submission" date="2021-04" db="EMBL/GenBank/DDBJ databases">
        <authorList>
            <person name="Tunstrom K."/>
        </authorList>
    </citation>
    <scope>NUCLEOTIDE SEQUENCE</scope>
</reference>
<dbReference type="EMBL" id="CAJQZP010001668">
    <property type="protein sequence ID" value="CAG5058230.1"/>
    <property type="molecule type" value="Genomic_DNA"/>
</dbReference>
<keyword evidence="1" id="KW-0378">Hydrolase</keyword>
<proteinExistence type="inferred from homology"/>
<keyword evidence="4" id="KW-1185">Reference proteome</keyword>
<comment type="similarity">
    <text evidence="1">Belongs to the helicase family.</text>
</comment>
<dbReference type="GO" id="GO:0000723">
    <property type="term" value="P:telomere maintenance"/>
    <property type="evidence" value="ECO:0007669"/>
    <property type="project" value="InterPro"/>
</dbReference>
<dbReference type="Pfam" id="PF05970">
    <property type="entry name" value="PIF1"/>
    <property type="match status" value="1"/>
</dbReference>
<comment type="caution">
    <text evidence="3">The sequence shown here is derived from an EMBL/GenBank/DDBJ whole genome shotgun (WGS) entry which is preliminary data.</text>
</comment>
<dbReference type="GO" id="GO:0016787">
    <property type="term" value="F:hydrolase activity"/>
    <property type="evidence" value="ECO:0007669"/>
    <property type="project" value="UniProtKB-KW"/>
</dbReference>
<dbReference type="GO" id="GO:0006281">
    <property type="term" value="P:DNA repair"/>
    <property type="evidence" value="ECO:0007669"/>
    <property type="project" value="UniProtKB-KW"/>
</dbReference>
<keyword evidence="1" id="KW-0233">DNA recombination</keyword>
<dbReference type="GO" id="GO:0043139">
    <property type="term" value="F:5'-3' DNA helicase activity"/>
    <property type="evidence" value="ECO:0007669"/>
    <property type="project" value="UniProtKB-EC"/>
</dbReference>
<feature type="domain" description="DNA helicase Pif1-like DEAD-box helicase" evidence="2">
    <location>
        <begin position="84"/>
        <end position="136"/>
    </location>
</feature>
<dbReference type="PANTHER" id="PTHR10492:SF57">
    <property type="entry name" value="ATP-DEPENDENT DNA HELICASE"/>
    <property type="match status" value="1"/>
</dbReference>
<keyword evidence="1" id="KW-0347">Helicase</keyword>
<dbReference type="GO" id="GO:0005524">
    <property type="term" value="F:ATP binding"/>
    <property type="evidence" value="ECO:0007669"/>
    <property type="project" value="UniProtKB-KW"/>
</dbReference>
<evidence type="ECO:0000259" key="2">
    <source>
        <dbReference type="Pfam" id="PF05970"/>
    </source>
</evidence>
<dbReference type="InterPro" id="IPR010285">
    <property type="entry name" value="DNA_helicase_pif1-like_DEAD"/>
</dbReference>
<dbReference type="AlphaFoldDB" id="A0A8S3Y893"/>
<keyword evidence="1" id="KW-0547">Nucleotide-binding</keyword>
<keyword evidence="1" id="KW-0234">DNA repair</keyword>
<protein>
    <recommendedName>
        <fullName evidence="1">ATP-dependent DNA helicase</fullName>
        <ecNumber evidence="1">5.6.2.3</ecNumber>
    </recommendedName>
</protein>
<comment type="cofactor">
    <cofactor evidence="1">
        <name>Mg(2+)</name>
        <dbReference type="ChEBI" id="CHEBI:18420"/>
    </cofactor>
</comment>
<name>A0A8S3Y893_PARAO</name>
<organism evidence="3 4">
    <name type="scientific">Parnassius apollo</name>
    <name type="common">Apollo butterfly</name>
    <name type="synonym">Papilio apollo</name>
    <dbReference type="NCBI Taxonomy" id="110799"/>
    <lineage>
        <taxon>Eukaryota</taxon>
        <taxon>Metazoa</taxon>
        <taxon>Ecdysozoa</taxon>
        <taxon>Arthropoda</taxon>
        <taxon>Hexapoda</taxon>
        <taxon>Insecta</taxon>
        <taxon>Pterygota</taxon>
        <taxon>Neoptera</taxon>
        <taxon>Endopterygota</taxon>
        <taxon>Lepidoptera</taxon>
        <taxon>Glossata</taxon>
        <taxon>Ditrysia</taxon>
        <taxon>Papilionoidea</taxon>
        <taxon>Papilionidae</taxon>
        <taxon>Parnassiinae</taxon>
        <taxon>Parnassini</taxon>
        <taxon>Parnassius</taxon>
        <taxon>Parnassius</taxon>
    </lineage>
</organism>
<dbReference type="GO" id="GO:0006310">
    <property type="term" value="P:DNA recombination"/>
    <property type="evidence" value="ECO:0007669"/>
    <property type="project" value="UniProtKB-KW"/>
</dbReference>
<keyword evidence="1" id="KW-0067">ATP-binding</keyword>
<comment type="catalytic activity">
    <reaction evidence="1">
        <text>ATP + H2O = ADP + phosphate + H(+)</text>
        <dbReference type="Rhea" id="RHEA:13065"/>
        <dbReference type="ChEBI" id="CHEBI:15377"/>
        <dbReference type="ChEBI" id="CHEBI:15378"/>
        <dbReference type="ChEBI" id="CHEBI:30616"/>
        <dbReference type="ChEBI" id="CHEBI:43474"/>
        <dbReference type="ChEBI" id="CHEBI:456216"/>
        <dbReference type="EC" id="5.6.2.3"/>
    </reaction>
</comment>
<dbReference type="EC" id="5.6.2.3" evidence="1"/>
<accession>A0A8S3Y893</accession>
<evidence type="ECO:0000256" key="1">
    <source>
        <dbReference type="RuleBase" id="RU363044"/>
    </source>
</evidence>
<sequence length="137" mass="15401">MAEDILRRLQQTHANMTYNEHIYNEALGKNEDKVMAMVGKKLSDFRMISPQRTTENELSDKNIRETNYDIAALQQQVAEFAPSLLPEQKRVFDKVLGQIESGNGALFFLDAAGGTGKTFLLNLLLAQVRKDKNISVA</sequence>